<feature type="transmembrane region" description="Helical" evidence="7">
    <location>
        <begin position="369"/>
        <end position="394"/>
    </location>
</feature>
<feature type="transmembrane region" description="Helical" evidence="7">
    <location>
        <begin position="678"/>
        <end position="701"/>
    </location>
</feature>
<evidence type="ECO:0000313" key="11">
    <source>
        <dbReference type="Proteomes" id="UP000738431"/>
    </source>
</evidence>
<name>A0ABZ1C7E6_9BACT</name>
<evidence type="ECO:0000256" key="5">
    <source>
        <dbReference type="ARBA" id="ARBA00023136"/>
    </source>
</evidence>
<evidence type="ECO:0000256" key="1">
    <source>
        <dbReference type="ARBA" id="ARBA00004651"/>
    </source>
</evidence>
<keyword evidence="3 7" id="KW-0812">Transmembrane</keyword>
<gene>
    <name evidence="10" type="ORF">K1X11_021645</name>
</gene>
<dbReference type="RefSeq" id="WP_221030410.1">
    <property type="nucleotide sequence ID" value="NZ_CP139781.1"/>
</dbReference>
<dbReference type="InterPro" id="IPR003838">
    <property type="entry name" value="ABC3_permease_C"/>
</dbReference>
<feature type="domain" description="ABC3 transporter permease C-terminal" evidence="8">
    <location>
        <begin position="276"/>
        <end position="394"/>
    </location>
</feature>
<dbReference type="NCBIfam" id="TIGR03434">
    <property type="entry name" value="ADOP"/>
    <property type="match status" value="1"/>
</dbReference>
<comment type="subcellular location">
    <subcellularLocation>
        <location evidence="1">Cell membrane</location>
        <topology evidence="1">Multi-pass membrane protein</topology>
    </subcellularLocation>
</comment>
<evidence type="ECO:0000259" key="8">
    <source>
        <dbReference type="Pfam" id="PF02687"/>
    </source>
</evidence>
<comment type="similarity">
    <text evidence="6">Belongs to the ABC-4 integral membrane protein family.</text>
</comment>
<reference evidence="10 11" key="1">
    <citation type="submission" date="2021-08" db="EMBL/GenBank/DDBJ databases">
        <authorList>
            <person name="Zhang D."/>
            <person name="Zhang A."/>
            <person name="Wang L."/>
        </authorList>
    </citation>
    <scope>NUCLEOTIDE SEQUENCE [LARGE SCALE GENOMIC DNA]</scope>
    <source>
        <strain evidence="10 11">WL0086</strain>
    </source>
</reference>
<dbReference type="PANTHER" id="PTHR30572">
    <property type="entry name" value="MEMBRANE COMPONENT OF TRANSPORTER-RELATED"/>
    <property type="match status" value="1"/>
</dbReference>
<feature type="domain" description="ABC3 transporter permease C-terminal" evidence="8">
    <location>
        <begin position="685"/>
        <end position="798"/>
    </location>
</feature>
<evidence type="ECO:0000256" key="7">
    <source>
        <dbReference type="SAM" id="Phobius"/>
    </source>
</evidence>
<sequence length="805" mass="85857">MSTLKHALRALFTSPSFTLIAVLTLALGIGANTAMFSLLNTLLLRPVPLEQPDQMVRLYRATNQNPEGGFSPADYLDLPADRSGFGELAAAAQWGMSVSEPGQPADMVNGTRVSTNFFSLARVAPALGRDFRPEEETHGNHRVLILTHGYWQDKFGGDPAIIGRNLRVDGELHEVVGVLPASFNDRRFYGRSRLFRPLGLNADEQTDRNSQWIALIGRRAAGIAAAQSDAVITRIGAQQAADHPAANEGASWRVVPLADTFINATGRGIVSMLVGLSSFVLLIACSNLANLLLARTIARGREFAVRGALGASRRQLLRPLIAESLLLALIGGAGALLVARWTGDWIASLVHNAGDTTFVMALDWRVLGFAALASLVTALAFGLAPALFALRLNINGTLKSGARGSTGGRGSQRLRQLLIVGQFALALVLLAGAGMFLRGTDSMLDRRYGWDADNMLSGTILLPAATYPEAEEMVPFQRELLERVSALPGVTSASLSYSLPPFGLNGPNAFVVEGRDTPPRGQEPSALVNGVSGEYFETVGTTLLSGRSFNTTDTPDSPKVVVINEAMARAFFGNESALGRRIARAGTEEVEWLEIVGVAANTESIFPEGPATPYQVYHPMAQEPWHYSWLALRTGGVDPVTLVEPLRQTVSGLNPDLPITNLMPTLTFIERASADFKLINTLLTAFALLGVALASLGIYGVIARTVAQRTGEFGIRMALGAQVSTIVRLVLRTGLRLAGIGMVLGLLGAYGLSLALSAMVPIMEFDAGWVIAGVTAALLLIALIACYLPARKAARINPVEALRAE</sequence>
<feature type="domain" description="MacB-like periplasmic core" evidence="9">
    <location>
        <begin position="419"/>
        <end position="622"/>
    </location>
</feature>
<evidence type="ECO:0000256" key="3">
    <source>
        <dbReference type="ARBA" id="ARBA00022692"/>
    </source>
</evidence>
<dbReference type="Pfam" id="PF02687">
    <property type="entry name" value="FtsX"/>
    <property type="match status" value="2"/>
</dbReference>
<evidence type="ECO:0000259" key="9">
    <source>
        <dbReference type="Pfam" id="PF12704"/>
    </source>
</evidence>
<feature type="transmembrane region" description="Helical" evidence="7">
    <location>
        <begin position="743"/>
        <end position="763"/>
    </location>
</feature>
<feature type="domain" description="MacB-like periplasmic core" evidence="9">
    <location>
        <begin position="18"/>
        <end position="205"/>
    </location>
</feature>
<keyword evidence="5 7" id="KW-0472">Membrane</keyword>
<feature type="transmembrane region" description="Helical" evidence="7">
    <location>
        <begin position="414"/>
        <end position="437"/>
    </location>
</feature>
<dbReference type="PANTHER" id="PTHR30572:SF4">
    <property type="entry name" value="ABC TRANSPORTER PERMEASE YTRF"/>
    <property type="match status" value="1"/>
</dbReference>
<evidence type="ECO:0000256" key="2">
    <source>
        <dbReference type="ARBA" id="ARBA00022475"/>
    </source>
</evidence>
<dbReference type="EMBL" id="CP139781">
    <property type="protein sequence ID" value="WRQ87426.1"/>
    <property type="molecule type" value="Genomic_DNA"/>
</dbReference>
<keyword evidence="2" id="KW-1003">Cell membrane</keyword>
<dbReference type="InterPro" id="IPR017800">
    <property type="entry name" value="ADOP"/>
</dbReference>
<feature type="transmembrane region" description="Helical" evidence="7">
    <location>
        <begin position="769"/>
        <end position="788"/>
    </location>
</feature>
<dbReference type="InterPro" id="IPR025857">
    <property type="entry name" value="MacB_PCD"/>
</dbReference>
<dbReference type="Pfam" id="PF12704">
    <property type="entry name" value="MacB_PCD"/>
    <property type="match status" value="2"/>
</dbReference>
<dbReference type="InterPro" id="IPR050250">
    <property type="entry name" value="Macrolide_Exporter_MacB"/>
</dbReference>
<feature type="transmembrane region" description="Helical" evidence="7">
    <location>
        <begin position="269"/>
        <end position="293"/>
    </location>
</feature>
<organism evidence="10 11">
    <name type="scientific">Actomonas aquatica</name>
    <dbReference type="NCBI Taxonomy" id="2866162"/>
    <lineage>
        <taxon>Bacteria</taxon>
        <taxon>Pseudomonadati</taxon>
        <taxon>Verrucomicrobiota</taxon>
        <taxon>Opitutia</taxon>
        <taxon>Opitutales</taxon>
        <taxon>Opitutaceae</taxon>
        <taxon>Actomonas</taxon>
    </lineage>
</organism>
<evidence type="ECO:0000256" key="4">
    <source>
        <dbReference type="ARBA" id="ARBA00022989"/>
    </source>
</evidence>
<keyword evidence="11" id="KW-1185">Reference proteome</keyword>
<accession>A0ABZ1C7E6</accession>
<proteinExistence type="inferred from homology"/>
<reference evidence="10 11" key="2">
    <citation type="submission" date="2023-12" db="EMBL/GenBank/DDBJ databases">
        <title>Description of an unclassified Opitutus bacterium of Verrucomicrobiota.</title>
        <authorList>
            <person name="Zhang D.-F."/>
        </authorList>
    </citation>
    <scope>NUCLEOTIDE SEQUENCE [LARGE SCALE GENOMIC DNA]</scope>
    <source>
        <strain evidence="10 11">WL0086</strain>
    </source>
</reference>
<feature type="transmembrane region" description="Helical" evidence="7">
    <location>
        <begin position="320"/>
        <end position="339"/>
    </location>
</feature>
<protein>
    <submittedName>
        <fullName evidence="10">ABC transporter permease</fullName>
    </submittedName>
</protein>
<keyword evidence="4 7" id="KW-1133">Transmembrane helix</keyword>
<evidence type="ECO:0000313" key="10">
    <source>
        <dbReference type="EMBL" id="WRQ87426.1"/>
    </source>
</evidence>
<evidence type="ECO:0000256" key="6">
    <source>
        <dbReference type="ARBA" id="ARBA00038076"/>
    </source>
</evidence>
<dbReference type="Proteomes" id="UP000738431">
    <property type="component" value="Chromosome"/>
</dbReference>